<keyword evidence="4" id="KW-1185">Reference proteome</keyword>
<dbReference type="RefSeq" id="WP_379708630.1">
    <property type="nucleotide sequence ID" value="NZ_JBHSCZ010000002.1"/>
</dbReference>
<feature type="signal peptide" evidence="1">
    <location>
        <begin position="1"/>
        <end position="26"/>
    </location>
</feature>
<evidence type="ECO:0000259" key="2">
    <source>
        <dbReference type="Pfam" id="PF13648"/>
    </source>
</evidence>
<accession>A0ABV8QV56</accession>
<proteinExistence type="predicted"/>
<dbReference type="EMBL" id="JBHSCZ010000002">
    <property type="protein sequence ID" value="MFC4262814.1"/>
    <property type="molecule type" value="Genomic_DNA"/>
</dbReference>
<gene>
    <name evidence="3" type="ORF">ACFOWM_08000</name>
</gene>
<dbReference type="PROSITE" id="PS51257">
    <property type="entry name" value="PROKAR_LIPOPROTEIN"/>
    <property type="match status" value="1"/>
</dbReference>
<comment type="caution">
    <text evidence="3">The sequence shown here is derived from an EMBL/GenBank/DDBJ whole genome shotgun (WGS) entry which is preliminary data.</text>
</comment>
<reference evidence="4" key="1">
    <citation type="journal article" date="2019" name="Int. J. Syst. Evol. Microbiol.">
        <title>The Global Catalogue of Microorganisms (GCM) 10K type strain sequencing project: providing services to taxonomists for standard genome sequencing and annotation.</title>
        <authorList>
            <consortium name="The Broad Institute Genomics Platform"/>
            <consortium name="The Broad Institute Genome Sequencing Center for Infectious Disease"/>
            <person name="Wu L."/>
            <person name="Ma J."/>
        </authorList>
    </citation>
    <scope>NUCLEOTIDE SEQUENCE [LARGE SCALE GENOMIC DNA]</scope>
    <source>
        <strain evidence="4">CECT 8289</strain>
    </source>
</reference>
<dbReference type="Pfam" id="PF13648">
    <property type="entry name" value="Lipocalin_4"/>
    <property type="match status" value="1"/>
</dbReference>
<evidence type="ECO:0000256" key="1">
    <source>
        <dbReference type="SAM" id="SignalP"/>
    </source>
</evidence>
<organism evidence="3 4">
    <name type="scientific">Ferruginibacter yonginensis</name>
    <dbReference type="NCBI Taxonomy" id="1310416"/>
    <lineage>
        <taxon>Bacteria</taxon>
        <taxon>Pseudomonadati</taxon>
        <taxon>Bacteroidota</taxon>
        <taxon>Chitinophagia</taxon>
        <taxon>Chitinophagales</taxon>
        <taxon>Chitinophagaceae</taxon>
        <taxon>Ferruginibacter</taxon>
    </lineage>
</organism>
<dbReference type="InterPro" id="IPR024311">
    <property type="entry name" value="Lipocalin-like"/>
</dbReference>
<evidence type="ECO:0000313" key="3">
    <source>
        <dbReference type="EMBL" id="MFC4262814.1"/>
    </source>
</evidence>
<name>A0ABV8QV56_9BACT</name>
<evidence type="ECO:0000313" key="4">
    <source>
        <dbReference type="Proteomes" id="UP001595907"/>
    </source>
</evidence>
<keyword evidence="1" id="KW-0732">Signal</keyword>
<dbReference type="Proteomes" id="UP001595907">
    <property type="component" value="Unassembled WGS sequence"/>
</dbReference>
<sequence>MKKLFFLASVVTMSLVLFSCSSSKEARTYKKTVDGSWQLQTITTEGITGKVKAQILEEADFNCFVGSQWKFNQYNSLGSYEISKNGGECVAVKRNIRWSIYEESGMPKMLQYKRVDDKYKDIDAEKAGFRFTIISLDNNTMQLKSNITFEGKPAAFIYNFVRS</sequence>
<feature type="domain" description="Lipocalin-like" evidence="2">
    <location>
        <begin position="35"/>
        <end position="143"/>
    </location>
</feature>
<feature type="chain" id="PRO_5046516873" evidence="1">
    <location>
        <begin position="27"/>
        <end position="163"/>
    </location>
</feature>
<protein>
    <submittedName>
        <fullName evidence="3">Lipocalin family protein</fullName>
    </submittedName>
</protein>